<protein>
    <recommendedName>
        <fullName evidence="6">Holliday junction branch migration complex subunit RuvA</fullName>
    </recommendedName>
</protein>
<dbReference type="PROSITE" id="PS50030">
    <property type="entry name" value="UBA"/>
    <property type="match status" value="1"/>
</dbReference>
<keyword evidence="8" id="KW-0378">Hydrolase</keyword>
<evidence type="ECO:0000256" key="4">
    <source>
        <dbReference type="ARBA" id="ARBA00023172"/>
    </source>
</evidence>
<comment type="caution">
    <text evidence="6">Lacks conserved residue(s) required for the propagation of feature annotation.</text>
</comment>
<dbReference type="SMART" id="SM00278">
    <property type="entry name" value="HhH1"/>
    <property type="match status" value="2"/>
</dbReference>
<dbReference type="CDD" id="cd14332">
    <property type="entry name" value="UBA_RuvA_C"/>
    <property type="match status" value="1"/>
</dbReference>
<proteinExistence type="inferred from homology"/>
<dbReference type="Pfam" id="PF07499">
    <property type="entry name" value="RuvA_C"/>
    <property type="match status" value="1"/>
</dbReference>
<evidence type="ECO:0000313" key="8">
    <source>
        <dbReference type="EMBL" id="HGZ12340.1"/>
    </source>
</evidence>
<dbReference type="GO" id="GO:0006310">
    <property type="term" value="P:DNA recombination"/>
    <property type="evidence" value="ECO:0007669"/>
    <property type="project" value="UniProtKB-UniRule"/>
</dbReference>
<comment type="domain">
    <text evidence="6">Has three domains with a flexible linker between the domains II and III and assumes an 'L' shape. Domain III is highly mobile and contacts RuvB.</text>
</comment>
<dbReference type="EMBL" id="DTKJ01000059">
    <property type="protein sequence ID" value="HGZ12340.1"/>
    <property type="molecule type" value="Genomic_DNA"/>
</dbReference>
<dbReference type="NCBIfam" id="TIGR00084">
    <property type="entry name" value="ruvA"/>
    <property type="match status" value="1"/>
</dbReference>
<comment type="subcellular location">
    <subcellularLocation>
        <location evidence="6">Cytoplasm</location>
    </subcellularLocation>
</comment>
<organism evidence="8">
    <name type="scientific">Desulfobacca acetoxidans</name>
    <dbReference type="NCBI Taxonomy" id="60893"/>
    <lineage>
        <taxon>Bacteria</taxon>
        <taxon>Pseudomonadati</taxon>
        <taxon>Thermodesulfobacteriota</taxon>
        <taxon>Desulfobaccia</taxon>
        <taxon>Desulfobaccales</taxon>
        <taxon>Desulfobaccaceae</taxon>
        <taxon>Desulfobacca</taxon>
    </lineage>
</organism>
<sequence length="193" mass="20826">MIGFLEGELLDKSPGQILVKVGGVGYQVFISLTTFYALPEPPAQVALQVHTRLAEDTVQLFGFTEAAEKALFLKLLNVPRIGARIALNILSGISPEEFHEALAQGDLKRLAGIPGVGKKSAERILLELKGQMPPRTPGRPLAPGDRAREDALSALLNLGYPKATAEKALEVARQQGAESVEELLRQGLKWLAK</sequence>
<dbReference type="SUPFAM" id="SSF47781">
    <property type="entry name" value="RuvA domain 2-like"/>
    <property type="match status" value="1"/>
</dbReference>
<dbReference type="GO" id="GO:0009378">
    <property type="term" value="F:four-way junction helicase activity"/>
    <property type="evidence" value="ECO:0007669"/>
    <property type="project" value="InterPro"/>
</dbReference>
<comment type="subunit">
    <text evidence="6">Homotetramer. Forms an RuvA(8)-RuvB(12)-Holliday junction (HJ) complex. HJ DNA is sandwiched between 2 RuvA tetramers; dsDNA enters through RuvA and exits via RuvB. An RuvB hexamer assembles on each DNA strand where it exits the tetramer. Each RuvB hexamer is contacted by two RuvA subunits (via domain III) on 2 adjacent RuvB subunits; this complex drives branch migration. In the full resolvosome a probable DNA-RuvA(4)-RuvB(12)-RuvC(2) complex forms which resolves the HJ.</text>
</comment>
<dbReference type="GO" id="GO:0009379">
    <property type="term" value="C:Holliday junction helicase complex"/>
    <property type="evidence" value="ECO:0007669"/>
    <property type="project" value="InterPro"/>
</dbReference>
<keyword evidence="1 6" id="KW-0963">Cytoplasm</keyword>
<evidence type="ECO:0000256" key="5">
    <source>
        <dbReference type="ARBA" id="ARBA00023204"/>
    </source>
</evidence>
<dbReference type="Gene3D" id="1.10.8.10">
    <property type="entry name" value="DNA helicase RuvA subunit, C-terminal domain"/>
    <property type="match status" value="1"/>
</dbReference>
<dbReference type="InterPro" id="IPR015940">
    <property type="entry name" value="UBA"/>
</dbReference>
<dbReference type="GO" id="GO:0000400">
    <property type="term" value="F:four-way junction DNA binding"/>
    <property type="evidence" value="ECO:0007669"/>
    <property type="project" value="UniProtKB-UniRule"/>
</dbReference>
<gene>
    <name evidence="6 8" type="primary">ruvA</name>
    <name evidence="8" type="ORF">ENW48_08985</name>
</gene>
<keyword evidence="5 6" id="KW-0234">DNA repair</keyword>
<feature type="domain" description="UBA" evidence="7">
    <location>
        <begin position="146"/>
        <end position="187"/>
    </location>
</feature>
<dbReference type="AlphaFoldDB" id="A0A7C5EMY8"/>
<dbReference type="InterPro" id="IPR013849">
    <property type="entry name" value="DNA_helicase_Holl-junc_RuvA_I"/>
</dbReference>
<evidence type="ECO:0000256" key="2">
    <source>
        <dbReference type="ARBA" id="ARBA00022763"/>
    </source>
</evidence>
<dbReference type="GO" id="GO:0016787">
    <property type="term" value="F:hydrolase activity"/>
    <property type="evidence" value="ECO:0007669"/>
    <property type="project" value="UniProtKB-KW"/>
</dbReference>
<keyword evidence="4 6" id="KW-0233">DNA recombination</keyword>
<dbReference type="InterPro" id="IPR036267">
    <property type="entry name" value="RuvA_C_sf"/>
</dbReference>
<evidence type="ECO:0000256" key="3">
    <source>
        <dbReference type="ARBA" id="ARBA00023125"/>
    </source>
</evidence>
<dbReference type="HAMAP" id="MF_00031">
    <property type="entry name" value="DNA_HJ_migration_RuvA"/>
    <property type="match status" value="1"/>
</dbReference>
<name>A0A7C5EMY8_9BACT</name>
<dbReference type="InterPro" id="IPR011114">
    <property type="entry name" value="RuvA_C"/>
</dbReference>
<evidence type="ECO:0000256" key="1">
    <source>
        <dbReference type="ARBA" id="ARBA00022490"/>
    </source>
</evidence>
<dbReference type="InterPro" id="IPR012340">
    <property type="entry name" value="NA-bd_OB-fold"/>
</dbReference>
<dbReference type="Gene3D" id="2.40.50.140">
    <property type="entry name" value="Nucleic acid-binding proteins"/>
    <property type="match status" value="1"/>
</dbReference>
<dbReference type="InterPro" id="IPR003583">
    <property type="entry name" value="Hlx-hairpin-Hlx_DNA-bd_motif"/>
</dbReference>
<dbReference type="GO" id="GO:0006281">
    <property type="term" value="P:DNA repair"/>
    <property type="evidence" value="ECO:0007669"/>
    <property type="project" value="UniProtKB-UniRule"/>
</dbReference>
<dbReference type="InterPro" id="IPR000085">
    <property type="entry name" value="RuvA"/>
</dbReference>
<comment type="function">
    <text evidence="6">The RuvA-RuvB-RuvC complex processes Holliday junction (HJ) DNA during genetic recombination and DNA repair, while the RuvA-RuvB complex plays an important role in the rescue of blocked DNA replication forks via replication fork reversal (RFR). RuvA specifically binds to HJ cruciform DNA, conferring on it an open structure. The RuvB hexamer acts as an ATP-dependent pump, pulling dsDNA into and through the RuvAB complex. HJ branch migration allows RuvC to scan DNA until it finds its consensus sequence, where it cleaves and resolves the cruciform DNA.</text>
</comment>
<dbReference type="Pfam" id="PF14520">
    <property type="entry name" value="HHH_5"/>
    <property type="match status" value="1"/>
</dbReference>
<comment type="similarity">
    <text evidence="6">Belongs to the RuvA family.</text>
</comment>
<evidence type="ECO:0000259" key="7">
    <source>
        <dbReference type="PROSITE" id="PS50030"/>
    </source>
</evidence>
<dbReference type="Pfam" id="PF01330">
    <property type="entry name" value="RuvA_N"/>
    <property type="match status" value="1"/>
</dbReference>
<reference evidence="8" key="1">
    <citation type="journal article" date="2020" name="mSystems">
        <title>Genome- and Community-Level Interaction Insights into Carbon Utilization and Element Cycling Functions of Hydrothermarchaeota in Hydrothermal Sediment.</title>
        <authorList>
            <person name="Zhou Z."/>
            <person name="Liu Y."/>
            <person name="Xu W."/>
            <person name="Pan J."/>
            <person name="Luo Z.H."/>
            <person name="Li M."/>
        </authorList>
    </citation>
    <scope>NUCLEOTIDE SEQUENCE [LARGE SCALE GENOMIC DNA]</scope>
    <source>
        <strain evidence="8">SpSt-853</strain>
    </source>
</reference>
<dbReference type="SUPFAM" id="SSF50249">
    <property type="entry name" value="Nucleic acid-binding proteins"/>
    <property type="match status" value="1"/>
</dbReference>
<feature type="region of interest" description="Domain I" evidence="6">
    <location>
        <begin position="1"/>
        <end position="64"/>
    </location>
</feature>
<keyword evidence="3 6" id="KW-0238">DNA-binding</keyword>
<dbReference type="SUPFAM" id="SSF46929">
    <property type="entry name" value="DNA helicase RuvA subunit, C-terminal domain"/>
    <property type="match status" value="1"/>
</dbReference>
<dbReference type="GO" id="GO:0005737">
    <property type="term" value="C:cytoplasm"/>
    <property type="evidence" value="ECO:0007669"/>
    <property type="project" value="UniProtKB-SubCell"/>
</dbReference>
<feature type="region of interest" description="Domain III" evidence="6">
    <location>
        <begin position="143"/>
        <end position="193"/>
    </location>
</feature>
<dbReference type="GO" id="GO:0048476">
    <property type="term" value="C:Holliday junction resolvase complex"/>
    <property type="evidence" value="ECO:0007669"/>
    <property type="project" value="UniProtKB-UniRule"/>
</dbReference>
<dbReference type="InterPro" id="IPR010994">
    <property type="entry name" value="RuvA_2-like"/>
</dbReference>
<dbReference type="Gene3D" id="1.10.150.20">
    <property type="entry name" value="5' to 3' exonuclease, C-terminal subdomain"/>
    <property type="match status" value="1"/>
</dbReference>
<comment type="caution">
    <text evidence="8">The sequence shown here is derived from an EMBL/GenBank/DDBJ whole genome shotgun (WGS) entry which is preliminary data.</text>
</comment>
<evidence type="ECO:0000256" key="6">
    <source>
        <dbReference type="HAMAP-Rule" id="MF_00031"/>
    </source>
</evidence>
<keyword evidence="2 6" id="KW-0227">DNA damage</keyword>
<accession>A0A7C5EMY8</accession>
<dbReference type="GO" id="GO:0005524">
    <property type="term" value="F:ATP binding"/>
    <property type="evidence" value="ECO:0007669"/>
    <property type="project" value="InterPro"/>
</dbReference>